<proteinExistence type="predicted"/>
<gene>
    <name evidence="1" type="ORF">FRZ06_07210</name>
</gene>
<sequence>MIEKIIKTNYLAICAIGLAIISLILMLIDFKMHINLYKISTCFLFLSQPLLFGAKWLNAKIERKRTAVVWAFFFIVISVFSVVGLVFILL</sequence>
<protein>
    <submittedName>
        <fullName evidence="1">Uncharacterized protein</fullName>
    </submittedName>
</protein>
<evidence type="ECO:0000313" key="1">
    <source>
        <dbReference type="EMBL" id="QOX63148.1"/>
    </source>
</evidence>
<accession>A0ACD1AA02</accession>
<dbReference type="EMBL" id="CP042469">
    <property type="protein sequence ID" value="QOX63148.1"/>
    <property type="molecule type" value="Genomic_DNA"/>
</dbReference>
<evidence type="ECO:0000313" key="2">
    <source>
        <dbReference type="Proteomes" id="UP000594014"/>
    </source>
</evidence>
<name>A0ACD1AA02_9FIRM</name>
<dbReference type="Proteomes" id="UP000594014">
    <property type="component" value="Chromosome"/>
</dbReference>
<reference evidence="1" key="1">
    <citation type="submission" date="2019-08" db="EMBL/GenBank/DDBJ databases">
        <title>Genome sequence of Clostridiales bacterium MT110.</title>
        <authorList>
            <person name="Cao J."/>
        </authorList>
    </citation>
    <scope>NUCLEOTIDE SEQUENCE</scope>
    <source>
        <strain evidence="1">MT110</strain>
    </source>
</reference>
<organism evidence="1 2">
    <name type="scientific">Anoxybacterium hadale</name>
    <dbReference type="NCBI Taxonomy" id="3408580"/>
    <lineage>
        <taxon>Bacteria</taxon>
        <taxon>Bacillati</taxon>
        <taxon>Bacillota</taxon>
        <taxon>Clostridia</taxon>
        <taxon>Peptostreptococcales</taxon>
        <taxon>Anaerovoracaceae</taxon>
        <taxon>Anoxybacterium</taxon>
    </lineage>
</organism>
<keyword evidence="2" id="KW-1185">Reference proteome</keyword>